<dbReference type="Gene3D" id="3.40.50.300">
    <property type="entry name" value="P-loop containing nucleotide triphosphate hydrolases"/>
    <property type="match status" value="1"/>
</dbReference>
<reference evidence="5" key="1">
    <citation type="submission" date="2021-02" db="EMBL/GenBank/DDBJ databases">
        <authorList>
            <person name="Dougan E. K."/>
            <person name="Rhodes N."/>
            <person name="Thang M."/>
            <person name="Chan C."/>
        </authorList>
    </citation>
    <scope>NUCLEOTIDE SEQUENCE</scope>
</reference>
<evidence type="ECO:0000313" key="6">
    <source>
        <dbReference type="Proteomes" id="UP000626109"/>
    </source>
</evidence>
<evidence type="ECO:0000259" key="3">
    <source>
        <dbReference type="Pfam" id="PF00004"/>
    </source>
</evidence>
<dbReference type="PANTHER" id="PTHR23077">
    <property type="entry name" value="AAA-FAMILY ATPASE"/>
    <property type="match status" value="1"/>
</dbReference>
<dbReference type="GO" id="GO:0005524">
    <property type="term" value="F:ATP binding"/>
    <property type="evidence" value="ECO:0007669"/>
    <property type="project" value="UniProtKB-KW"/>
</dbReference>
<dbReference type="Pfam" id="PF00004">
    <property type="entry name" value="AAA"/>
    <property type="match status" value="1"/>
</dbReference>
<keyword evidence="7" id="KW-1185">Reference proteome</keyword>
<dbReference type="InterPro" id="IPR003959">
    <property type="entry name" value="ATPase_AAA_core"/>
</dbReference>
<dbReference type="AlphaFoldDB" id="A0A813L977"/>
<evidence type="ECO:0000256" key="1">
    <source>
        <dbReference type="ARBA" id="ARBA00022741"/>
    </source>
</evidence>
<dbReference type="InterPro" id="IPR027417">
    <property type="entry name" value="P-loop_NTPase"/>
</dbReference>
<comment type="caution">
    <text evidence="5">The sequence shown here is derived from an EMBL/GenBank/DDBJ whole genome shotgun (WGS) entry which is preliminary data.</text>
</comment>
<dbReference type="OrthoDB" id="431929at2759"/>
<proteinExistence type="predicted"/>
<dbReference type="EMBL" id="CAJNNW010033546">
    <property type="protein sequence ID" value="CAE8719470.1"/>
    <property type="molecule type" value="Genomic_DNA"/>
</dbReference>
<feature type="domain" description="ATPase AAA-type core" evidence="3">
    <location>
        <begin position="251"/>
        <end position="371"/>
    </location>
</feature>
<evidence type="ECO:0000313" key="4">
    <source>
        <dbReference type="EMBL" id="CAE8643911.1"/>
    </source>
</evidence>
<dbReference type="InterPro" id="IPR050168">
    <property type="entry name" value="AAA_ATPase_domain"/>
</dbReference>
<accession>A0A813L977</accession>
<protein>
    <recommendedName>
        <fullName evidence="3">ATPase AAA-type core domain-containing protein</fullName>
    </recommendedName>
</protein>
<keyword evidence="2" id="KW-0067">ATP-binding</keyword>
<dbReference type="Proteomes" id="UP000626109">
    <property type="component" value="Unassembled WGS sequence"/>
</dbReference>
<evidence type="ECO:0000313" key="7">
    <source>
        <dbReference type="Proteomes" id="UP000654075"/>
    </source>
</evidence>
<dbReference type="GO" id="GO:0016887">
    <property type="term" value="F:ATP hydrolysis activity"/>
    <property type="evidence" value="ECO:0007669"/>
    <property type="project" value="InterPro"/>
</dbReference>
<gene>
    <name evidence="4" type="ORF">PGLA1383_LOCUS58200</name>
    <name evidence="5" type="ORF">PGLA2088_LOCUS40673</name>
</gene>
<name>A0A813L977_POLGL</name>
<dbReference type="Proteomes" id="UP000654075">
    <property type="component" value="Unassembled WGS sequence"/>
</dbReference>
<dbReference type="EMBL" id="CAJNNV010033460">
    <property type="protein sequence ID" value="CAE8643911.1"/>
    <property type="molecule type" value="Genomic_DNA"/>
</dbReference>
<evidence type="ECO:0000313" key="5">
    <source>
        <dbReference type="EMBL" id="CAE8719470.1"/>
    </source>
</evidence>
<dbReference type="PANTHER" id="PTHR23077:SF171">
    <property type="entry name" value="NUCLEAR VALOSIN-CONTAINING PROTEIN-LIKE"/>
    <property type="match status" value="1"/>
</dbReference>
<keyword evidence="1" id="KW-0547">Nucleotide-binding</keyword>
<evidence type="ECO:0000256" key="2">
    <source>
        <dbReference type="ARBA" id="ARBA00022840"/>
    </source>
</evidence>
<dbReference type="SUPFAM" id="SSF52540">
    <property type="entry name" value="P-loop containing nucleoside triphosphate hydrolases"/>
    <property type="match status" value="1"/>
</dbReference>
<organism evidence="5 6">
    <name type="scientific">Polarella glacialis</name>
    <name type="common">Dinoflagellate</name>
    <dbReference type="NCBI Taxonomy" id="89957"/>
    <lineage>
        <taxon>Eukaryota</taxon>
        <taxon>Sar</taxon>
        <taxon>Alveolata</taxon>
        <taxon>Dinophyceae</taxon>
        <taxon>Suessiales</taxon>
        <taxon>Suessiaceae</taxon>
        <taxon>Polarella</taxon>
    </lineage>
</organism>
<sequence length="383" mass="40462">MALGPQDAQQDGDSLCGFKVGDKPSAGSKLPPTAAADLIRRAVYPEPGCVKSCAVVVGAHSATALSWLRAIFPDRRIAVLSAAALSEVGSDLLALRRWLLEQAGEDPAIAVLVEPCAWFGTSRTATMSVTGLLRQVLDRWEWMLASAPGSRGLSLITLLSSCPSKLWDQAGVFDTVLNLDSVLDEARGALKASSLGNTLVGSLSSDLDSEKLAFQSQGARAVKEWLHRVLLPTHTVAGSISVSSRAPFCVALVGACGTGKTSVLAALGRWGEVTVLPMSVPELINAGIGDTQAAVRRHFERARHAQPSCVTLDDADELFGQSVGDRHSSSHGVGDFLTELLQMLDDLCSPRLLFVTSCSHPQRLPAPLACRLHCIALEPVVAC</sequence>